<reference evidence="6 7" key="2">
    <citation type="submission" date="2006-07" db="EMBL/GenBank/DDBJ databases">
        <title>Sequencing of the draft genome and assembly of Chlorobium ferroxidans DSM 13031.</title>
        <authorList>
            <consortium name="US DOE Joint Genome Institute (JGI-PGF)"/>
            <person name="Copeland A."/>
            <person name="Lucas S."/>
            <person name="Lapidus A."/>
            <person name="Barry K."/>
            <person name="Glavina del Rio T."/>
            <person name="Dalin E."/>
            <person name="Tice H."/>
            <person name="Bruce D."/>
            <person name="Pitluck S."/>
            <person name="Richardson P."/>
        </authorList>
    </citation>
    <scope>NUCLEOTIDE SEQUENCE [LARGE SCALE GENOMIC DNA]</scope>
    <source>
        <strain evidence="6 7">DSM 13031</strain>
    </source>
</reference>
<dbReference type="PRINTS" id="PR00080">
    <property type="entry name" value="SDRFAMILY"/>
</dbReference>
<dbReference type="GO" id="GO:0016020">
    <property type="term" value="C:membrane"/>
    <property type="evidence" value="ECO:0007669"/>
    <property type="project" value="TreeGrafter"/>
</dbReference>
<dbReference type="SMART" id="SM00822">
    <property type="entry name" value="PKS_KR"/>
    <property type="match status" value="1"/>
</dbReference>
<dbReference type="AlphaFoldDB" id="Q0YP41"/>
<dbReference type="RefSeq" id="WP_006367344.1">
    <property type="nucleotide sequence ID" value="NZ_AASE01000035.1"/>
</dbReference>
<feature type="transmembrane region" description="Helical" evidence="4">
    <location>
        <begin position="14"/>
        <end position="32"/>
    </location>
</feature>
<evidence type="ECO:0000256" key="1">
    <source>
        <dbReference type="ARBA" id="ARBA00006484"/>
    </source>
</evidence>
<dbReference type="PRINTS" id="PR00081">
    <property type="entry name" value="GDHRDH"/>
</dbReference>
<evidence type="ECO:0000313" key="6">
    <source>
        <dbReference type="EMBL" id="EAT58069.1"/>
    </source>
</evidence>
<keyword evidence="4" id="KW-0472">Membrane</keyword>
<dbReference type="CDD" id="cd05233">
    <property type="entry name" value="SDR_c"/>
    <property type="match status" value="1"/>
</dbReference>
<dbReference type="Gene3D" id="3.40.50.720">
    <property type="entry name" value="NAD(P)-binding Rossmann-like Domain"/>
    <property type="match status" value="1"/>
</dbReference>
<dbReference type="PANTHER" id="PTHR44196:SF1">
    <property type="entry name" value="DEHYDROGENASE_REDUCTASE SDR FAMILY MEMBER 7B"/>
    <property type="match status" value="1"/>
</dbReference>
<evidence type="ECO:0000256" key="4">
    <source>
        <dbReference type="SAM" id="Phobius"/>
    </source>
</evidence>
<keyword evidence="4" id="KW-1133">Transmembrane helix</keyword>
<dbReference type="PROSITE" id="PS00061">
    <property type="entry name" value="ADH_SHORT"/>
    <property type="match status" value="1"/>
</dbReference>
<dbReference type="InterPro" id="IPR036291">
    <property type="entry name" value="NAD(P)-bd_dom_sf"/>
</dbReference>
<dbReference type="InterPro" id="IPR002347">
    <property type="entry name" value="SDR_fam"/>
</dbReference>
<dbReference type="GO" id="GO:0016491">
    <property type="term" value="F:oxidoreductase activity"/>
    <property type="evidence" value="ECO:0007669"/>
    <property type="project" value="UniProtKB-KW"/>
</dbReference>
<protein>
    <submittedName>
        <fullName evidence="6">Short-chain dehydrogenase/reductase SDR</fullName>
    </submittedName>
</protein>
<gene>
    <name evidence="6" type="ORF">CferDRAFT_0074</name>
</gene>
<name>Q0YP41_9CHLB</name>
<dbReference type="PIRSF" id="PIRSF000126">
    <property type="entry name" value="11-beta-HSD1"/>
    <property type="match status" value="1"/>
</dbReference>
<keyword evidence="4" id="KW-0812">Transmembrane</keyword>
<comment type="caution">
    <text evidence="6">The sequence shown here is derived from an EMBL/GenBank/DDBJ whole genome shotgun (WGS) entry which is preliminary data.</text>
</comment>
<evidence type="ECO:0000256" key="2">
    <source>
        <dbReference type="ARBA" id="ARBA00023002"/>
    </source>
</evidence>
<sequence length="273" mass="29653">MAVPPYNPFAADCSLRYVLITGASMGIGALFAREFAKRGRHLVLVARSAEAMHMLAEELRRSCGVRVEVFPADLRNPGSPERILEFCRLRHTEVDLLINCAGLSRAGDFDDIPPGRIDEIVMVNMMAPAKLIRLFLPDMIAGKKGGIINVASLGGFQGVPGLGLYSATKSFLITLTEALHAELKKSGISVTSVCPGFTDTAIFEHSGHNRTQIRMPVCKPEVVVEAAIKGLMKNRMLVYPTLLDRVLVYSQRVASRGIAIGLAGFFAGIRSDR</sequence>
<dbReference type="PANTHER" id="PTHR44196">
    <property type="entry name" value="DEHYDROGENASE/REDUCTASE SDR FAMILY MEMBER 7B"/>
    <property type="match status" value="1"/>
</dbReference>
<proteinExistence type="inferred from homology"/>
<evidence type="ECO:0000313" key="7">
    <source>
        <dbReference type="Proteomes" id="UP000004162"/>
    </source>
</evidence>
<organism evidence="6 7">
    <name type="scientific">Chlorobium ferrooxidans DSM 13031</name>
    <dbReference type="NCBI Taxonomy" id="377431"/>
    <lineage>
        <taxon>Bacteria</taxon>
        <taxon>Pseudomonadati</taxon>
        <taxon>Chlorobiota</taxon>
        <taxon>Chlorobiia</taxon>
        <taxon>Chlorobiales</taxon>
        <taxon>Chlorobiaceae</taxon>
        <taxon>Chlorobium/Pelodictyon group</taxon>
        <taxon>Chlorobium</taxon>
    </lineage>
</organism>
<dbReference type="Pfam" id="PF00106">
    <property type="entry name" value="adh_short"/>
    <property type="match status" value="1"/>
</dbReference>
<dbReference type="EMBL" id="AASE01000035">
    <property type="protein sequence ID" value="EAT58069.1"/>
    <property type="molecule type" value="Genomic_DNA"/>
</dbReference>
<dbReference type="SUPFAM" id="SSF51735">
    <property type="entry name" value="NAD(P)-binding Rossmann-fold domains"/>
    <property type="match status" value="1"/>
</dbReference>
<dbReference type="InterPro" id="IPR057326">
    <property type="entry name" value="KR_dom"/>
</dbReference>
<reference evidence="6 7" key="1">
    <citation type="submission" date="2006-07" db="EMBL/GenBank/DDBJ databases">
        <title>Annotation of the draft genome assembly of Chlorobium ferroxidans DSM 13031.</title>
        <authorList>
            <consortium name="US DOE Joint Genome Institute (JGI-ORNL)"/>
            <person name="Larimer F."/>
            <person name="Land M."/>
            <person name="Hauser L."/>
        </authorList>
    </citation>
    <scope>NUCLEOTIDE SEQUENCE [LARGE SCALE GENOMIC DNA]</scope>
    <source>
        <strain evidence="6 7">DSM 13031</strain>
    </source>
</reference>
<dbReference type="Proteomes" id="UP000004162">
    <property type="component" value="Unassembled WGS sequence"/>
</dbReference>
<comment type="similarity">
    <text evidence="1 3">Belongs to the short-chain dehydrogenases/reductases (SDR) family.</text>
</comment>
<evidence type="ECO:0000256" key="3">
    <source>
        <dbReference type="RuleBase" id="RU000363"/>
    </source>
</evidence>
<keyword evidence="7" id="KW-1185">Reference proteome</keyword>
<dbReference type="InterPro" id="IPR020904">
    <property type="entry name" value="Sc_DH/Rdtase_CS"/>
</dbReference>
<feature type="domain" description="Ketoreductase" evidence="5">
    <location>
        <begin position="16"/>
        <end position="196"/>
    </location>
</feature>
<accession>Q0YP41</accession>
<evidence type="ECO:0000259" key="5">
    <source>
        <dbReference type="SMART" id="SM00822"/>
    </source>
</evidence>
<keyword evidence="2" id="KW-0560">Oxidoreductase</keyword>